<dbReference type="NCBIfam" id="TIGR00176">
    <property type="entry name" value="mobB"/>
    <property type="match status" value="1"/>
</dbReference>
<accession>A0A3G2R3C4</accession>
<dbReference type="Pfam" id="PF03205">
    <property type="entry name" value="MobB"/>
    <property type="match status" value="1"/>
</dbReference>
<dbReference type="RefSeq" id="WP_120766488.1">
    <property type="nucleotide sequence ID" value="NZ_CP033169.1"/>
</dbReference>
<dbReference type="InterPro" id="IPR052539">
    <property type="entry name" value="MGD_biosynthesis_adapter"/>
</dbReference>
<dbReference type="PANTHER" id="PTHR40072:SF1">
    <property type="entry name" value="MOLYBDOPTERIN-GUANINE DINUCLEOTIDE BIOSYNTHESIS ADAPTER PROTEIN"/>
    <property type="match status" value="1"/>
</dbReference>
<keyword evidence="3" id="KW-1185">Reference proteome</keyword>
<dbReference type="Proteomes" id="UP000280960">
    <property type="component" value="Chromosome"/>
</dbReference>
<evidence type="ECO:0000259" key="1">
    <source>
        <dbReference type="Pfam" id="PF03205"/>
    </source>
</evidence>
<dbReference type="PANTHER" id="PTHR40072">
    <property type="entry name" value="MOLYBDOPTERIN-GUANINE DINUCLEOTIDE BIOSYNTHESIS ADAPTER PROTEIN-RELATED"/>
    <property type="match status" value="1"/>
</dbReference>
<dbReference type="SUPFAM" id="SSF52540">
    <property type="entry name" value="P-loop containing nucleoside triphosphate hydrolases"/>
    <property type="match status" value="1"/>
</dbReference>
<gene>
    <name evidence="2" type="primary">mobB</name>
    <name evidence="2" type="ORF">D2962_04730</name>
</gene>
<dbReference type="CDD" id="cd03116">
    <property type="entry name" value="MobB"/>
    <property type="match status" value="1"/>
</dbReference>
<sequence>MSDIPVISFVAKSGTGKTTLLEKVIKELKKRGLRIAIIKHAHEFEIDKPGKDSWRHAKAGADIVALSSFEKFALIEKLQKEITLDEIVSRISGVDLILTEGYKKENKPKIEVFRSEVSKQLLSKPEELIAIASDVRLDVGVPCYDIDDAEGIAAEIQHYIDRTIDTL</sequence>
<dbReference type="GO" id="GO:0006777">
    <property type="term" value="P:Mo-molybdopterin cofactor biosynthetic process"/>
    <property type="evidence" value="ECO:0007669"/>
    <property type="project" value="InterPro"/>
</dbReference>
<name>A0A3G2R3C4_9FIRM</name>
<dbReference type="InterPro" id="IPR027417">
    <property type="entry name" value="P-loop_NTPase"/>
</dbReference>
<organism evidence="2 3">
    <name type="scientific">Biomaibacter acetigenes</name>
    <dbReference type="NCBI Taxonomy" id="2316383"/>
    <lineage>
        <taxon>Bacteria</taxon>
        <taxon>Bacillati</taxon>
        <taxon>Bacillota</taxon>
        <taxon>Clostridia</taxon>
        <taxon>Thermosediminibacterales</taxon>
        <taxon>Tepidanaerobacteraceae</taxon>
        <taxon>Biomaibacter</taxon>
    </lineage>
</organism>
<dbReference type="Gene3D" id="3.40.50.300">
    <property type="entry name" value="P-loop containing nucleotide triphosphate hydrolases"/>
    <property type="match status" value="1"/>
</dbReference>
<evidence type="ECO:0000313" key="3">
    <source>
        <dbReference type="Proteomes" id="UP000280960"/>
    </source>
</evidence>
<dbReference type="AlphaFoldDB" id="A0A3G2R3C4"/>
<feature type="domain" description="Molybdopterin-guanine dinucleotide biosynthesis protein B (MobB)" evidence="1">
    <location>
        <begin position="6"/>
        <end position="134"/>
    </location>
</feature>
<evidence type="ECO:0000313" key="2">
    <source>
        <dbReference type="EMBL" id="AYO30004.1"/>
    </source>
</evidence>
<dbReference type="KEGG" id="bacg:D2962_04730"/>
<reference evidence="2 3" key="1">
    <citation type="submission" date="2018-10" db="EMBL/GenBank/DDBJ databases">
        <authorList>
            <person name="Zhang X."/>
        </authorList>
    </citation>
    <scope>NUCLEOTIDE SEQUENCE [LARGE SCALE GENOMIC DNA]</scope>
    <source>
        <strain evidence="2 3">SK-G1</strain>
    </source>
</reference>
<dbReference type="InterPro" id="IPR004435">
    <property type="entry name" value="MobB_dom"/>
</dbReference>
<dbReference type="EMBL" id="CP033169">
    <property type="protein sequence ID" value="AYO30004.1"/>
    <property type="molecule type" value="Genomic_DNA"/>
</dbReference>
<dbReference type="GO" id="GO:0005525">
    <property type="term" value="F:GTP binding"/>
    <property type="evidence" value="ECO:0007669"/>
    <property type="project" value="InterPro"/>
</dbReference>
<proteinExistence type="predicted"/>
<protein>
    <submittedName>
        <fullName evidence="2">Molybdopterin-guanine dinucleotide biosynthesis protein B</fullName>
    </submittedName>
</protein>